<proteinExistence type="predicted"/>
<accession>A0A382LI58</accession>
<organism evidence="2">
    <name type="scientific">marine metagenome</name>
    <dbReference type="NCBI Taxonomy" id="408172"/>
    <lineage>
        <taxon>unclassified sequences</taxon>
        <taxon>metagenomes</taxon>
        <taxon>ecological metagenomes</taxon>
    </lineage>
</organism>
<name>A0A382LI58_9ZZZZ</name>
<feature type="region of interest" description="Disordered" evidence="1">
    <location>
        <begin position="1"/>
        <end position="21"/>
    </location>
</feature>
<evidence type="ECO:0000313" key="2">
    <source>
        <dbReference type="EMBL" id="SVC35923.1"/>
    </source>
</evidence>
<dbReference type="EMBL" id="UINC01086979">
    <property type="protein sequence ID" value="SVC35923.1"/>
    <property type="molecule type" value="Genomic_DNA"/>
</dbReference>
<dbReference type="AlphaFoldDB" id="A0A382LI58"/>
<evidence type="ECO:0000256" key="1">
    <source>
        <dbReference type="SAM" id="MobiDB-lite"/>
    </source>
</evidence>
<reference evidence="2" key="1">
    <citation type="submission" date="2018-05" db="EMBL/GenBank/DDBJ databases">
        <authorList>
            <person name="Lanie J.A."/>
            <person name="Ng W.-L."/>
            <person name="Kazmierczak K.M."/>
            <person name="Andrzejewski T.M."/>
            <person name="Davidsen T.M."/>
            <person name="Wayne K.J."/>
            <person name="Tettelin H."/>
            <person name="Glass J.I."/>
            <person name="Rusch D."/>
            <person name="Podicherti R."/>
            <person name="Tsui H.-C.T."/>
            <person name="Winkler M.E."/>
        </authorList>
    </citation>
    <scope>NUCLEOTIDE SEQUENCE</scope>
</reference>
<protein>
    <submittedName>
        <fullName evidence="2">Uncharacterized protein</fullName>
    </submittedName>
</protein>
<gene>
    <name evidence="2" type="ORF">METZ01_LOCUS288777</name>
</gene>
<feature type="non-terminal residue" evidence="2">
    <location>
        <position position="54"/>
    </location>
</feature>
<sequence length="54" mass="5753">MARRELAPGCAKQPCQHKGANASPPFLGRESIRLCMSKVLSCLNLQGLVTAVLS</sequence>